<sequence>RSTARLHPTAQVQLGDGLYAVRWVVGQVTEAGMACRFLPRRDVTLKCLGEPAWPKSLWGLVKEPQGWLEEYHLRSRVESFWGALKARSPEKIRKQVPHAQVVEATLRAVVHNLRQLCYWRWVAQLEPKPNDEPPVEVGG</sequence>
<dbReference type="AlphaFoldDB" id="T1D1I0"/>
<name>T1D1I0_9ZZZZ</name>
<comment type="caution">
    <text evidence="1">The sequence shown here is derived from an EMBL/GenBank/DDBJ whole genome shotgun (WGS) entry which is preliminary data.</text>
</comment>
<proteinExistence type="predicted"/>
<dbReference type="EMBL" id="AUZX01002929">
    <property type="protein sequence ID" value="EQD75339.1"/>
    <property type="molecule type" value="Genomic_DNA"/>
</dbReference>
<reference evidence="1" key="1">
    <citation type="submission" date="2013-08" db="EMBL/GenBank/DDBJ databases">
        <authorList>
            <person name="Mendez C."/>
            <person name="Richter M."/>
            <person name="Ferrer M."/>
            <person name="Sanchez J."/>
        </authorList>
    </citation>
    <scope>NUCLEOTIDE SEQUENCE</scope>
</reference>
<accession>T1D1I0</accession>
<evidence type="ECO:0000313" key="1">
    <source>
        <dbReference type="EMBL" id="EQD75339.1"/>
    </source>
</evidence>
<feature type="non-terminal residue" evidence="1">
    <location>
        <position position="1"/>
    </location>
</feature>
<organism evidence="1">
    <name type="scientific">mine drainage metagenome</name>
    <dbReference type="NCBI Taxonomy" id="410659"/>
    <lineage>
        <taxon>unclassified sequences</taxon>
        <taxon>metagenomes</taxon>
        <taxon>ecological metagenomes</taxon>
    </lineage>
</organism>
<protein>
    <submittedName>
        <fullName evidence="1">Transposase IS4 family protein</fullName>
    </submittedName>
</protein>
<gene>
    <name evidence="1" type="ORF">B1A_04027</name>
</gene>
<reference evidence="1" key="2">
    <citation type="journal article" date="2014" name="ISME J.">
        <title>Microbial stratification in low pH oxic and suboxic macroscopic growths along an acid mine drainage.</title>
        <authorList>
            <person name="Mendez-Garcia C."/>
            <person name="Mesa V."/>
            <person name="Sprenger R.R."/>
            <person name="Richter M."/>
            <person name="Diez M.S."/>
            <person name="Solano J."/>
            <person name="Bargiela R."/>
            <person name="Golyshina O.V."/>
            <person name="Manteca A."/>
            <person name="Ramos J.L."/>
            <person name="Gallego J.R."/>
            <person name="Llorente I."/>
            <person name="Martins Dos Santos V.A."/>
            <person name="Jensen O.N."/>
            <person name="Pelaez A.I."/>
            <person name="Sanchez J."/>
            <person name="Ferrer M."/>
        </authorList>
    </citation>
    <scope>NUCLEOTIDE SEQUENCE</scope>
</reference>